<dbReference type="EC" id="3.1.4.58" evidence="2"/>
<dbReference type="PANTHER" id="PTHR35561">
    <property type="entry name" value="RNA 2',3'-CYCLIC PHOSPHODIESTERASE"/>
    <property type="match status" value="1"/>
</dbReference>
<dbReference type="Proteomes" id="UP000614811">
    <property type="component" value="Unassembled WGS sequence"/>
</dbReference>
<dbReference type="EMBL" id="BMXA01000004">
    <property type="protein sequence ID" value="GHA14438.1"/>
    <property type="molecule type" value="Genomic_DNA"/>
</dbReference>
<dbReference type="RefSeq" id="WP_189401807.1">
    <property type="nucleotide sequence ID" value="NZ_BMXA01000004.1"/>
</dbReference>
<evidence type="ECO:0000259" key="3">
    <source>
        <dbReference type="Pfam" id="PF02834"/>
    </source>
</evidence>
<dbReference type="InterPro" id="IPR004175">
    <property type="entry name" value="RNA_CPDase"/>
</dbReference>
<dbReference type="Pfam" id="PF02834">
    <property type="entry name" value="LigT_PEase"/>
    <property type="match status" value="1"/>
</dbReference>
<feature type="active site" description="Proton acceptor" evidence="2">
    <location>
        <position position="128"/>
    </location>
</feature>
<organism evidence="4 5">
    <name type="scientific">Arenicella chitinivorans</name>
    <dbReference type="NCBI Taxonomy" id="1329800"/>
    <lineage>
        <taxon>Bacteria</taxon>
        <taxon>Pseudomonadati</taxon>
        <taxon>Pseudomonadota</taxon>
        <taxon>Gammaproteobacteria</taxon>
        <taxon>Arenicellales</taxon>
        <taxon>Arenicellaceae</taxon>
        <taxon>Arenicella</taxon>
    </lineage>
</organism>
<dbReference type="InterPro" id="IPR009097">
    <property type="entry name" value="Cyclic_Pdiesterase"/>
</dbReference>
<evidence type="ECO:0000313" key="5">
    <source>
        <dbReference type="Proteomes" id="UP000614811"/>
    </source>
</evidence>
<feature type="short sequence motif" description="HXTX 1" evidence="2">
    <location>
        <begin position="44"/>
        <end position="47"/>
    </location>
</feature>
<dbReference type="GO" id="GO:0004113">
    <property type="term" value="F:2',3'-cyclic-nucleotide 3'-phosphodiesterase activity"/>
    <property type="evidence" value="ECO:0007669"/>
    <property type="project" value="InterPro"/>
</dbReference>
<dbReference type="AlphaFoldDB" id="A0A918VPY3"/>
<dbReference type="SUPFAM" id="SSF55144">
    <property type="entry name" value="LigT-like"/>
    <property type="match status" value="1"/>
</dbReference>
<dbReference type="GO" id="GO:0008664">
    <property type="term" value="F:RNA 2',3'-cyclic 3'-phosphodiesterase activity"/>
    <property type="evidence" value="ECO:0007669"/>
    <property type="project" value="UniProtKB-EC"/>
</dbReference>
<evidence type="ECO:0000313" key="4">
    <source>
        <dbReference type="EMBL" id="GHA14438.1"/>
    </source>
</evidence>
<feature type="active site" description="Proton donor" evidence="2">
    <location>
        <position position="44"/>
    </location>
</feature>
<reference evidence="4" key="1">
    <citation type="journal article" date="2014" name="Int. J. Syst. Evol. Microbiol.">
        <title>Complete genome sequence of Corynebacterium casei LMG S-19264T (=DSM 44701T), isolated from a smear-ripened cheese.</title>
        <authorList>
            <consortium name="US DOE Joint Genome Institute (JGI-PGF)"/>
            <person name="Walter F."/>
            <person name="Albersmeier A."/>
            <person name="Kalinowski J."/>
            <person name="Ruckert C."/>
        </authorList>
    </citation>
    <scope>NUCLEOTIDE SEQUENCE</scope>
    <source>
        <strain evidence="4">KCTC 12711</strain>
    </source>
</reference>
<sequence length="192" mass="21622">MTTRSFIALPIPKQTANQLGDVAAKMSYQDKSGAVRWVDQENYHVTLAFLGEQEDAHLEDLAEALDNSVEESGFMGVLSHLSPFPDARPKIVAAMLEKSDPVRRVYQQVISAIKSVDMEFDKRKFIPHVTLGRYRHTKNSYAGAIPLNVSFETHFDEVVLYESVLTNSGAEYEPIYRFPLDEFEFASGELTS</sequence>
<feature type="domain" description="Phosphoesterase HXTX" evidence="3">
    <location>
        <begin position="9"/>
        <end position="87"/>
    </location>
</feature>
<dbReference type="HAMAP" id="MF_01940">
    <property type="entry name" value="RNA_CPDase"/>
    <property type="match status" value="1"/>
</dbReference>
<dbReference type="PANTHER" id="PTHR35561:SF1">
    <property type="entry name" value="RNA 2',3'-CYCLIC PHOSPHODIESTERASE"/>
    <property type="match status" value="1"/>
</dbReference>
<dbReference type="Gene3D" id="3.90.1140.10">
    <property type="entry name" value="Cyclic phosphodiesterase"/>
    <property type="match status" value="1"/>
</dbReference>
<comment type="caution">
    <text evidence="4">The sequence shown here is derived from an EMBL/GenBank/DDBJ whole genome shotgun (WGS) entry which is preliminary data.</text>
</comment>
<gene>
    <name evidence="4" type="ORF">GCM10008090_25280</name>
</gene>
<keyword evidence="1 2" id="KW-0378">Hydrolase</keyword>
<evidence type="ECO:0000256" key="2">
    <source>
        <dbReference type="HAMAP-Rule" id="MF_01940"/>
    </source>
</evidence>
<feature type="short sequence motif" description="HXTX 2" evidence="2">
    <location>
        <begin position="128"/>
        <end position="131"/>
    </location>
</feature>
<comment type="function">
    <text evidence="2">Hydrolyzes RNA 2',3'-cyclic phosphodiester to an RNA 2'-phosphomonoester.</text>
</comment>
<dbReference type="InterPro" id="IPR014051">
    <property type="entry name" value="Phosphoesterase_HXTX"/>
</dbReference>
<dbReference type="NCBIfam" id="TIGR02258">
    <property type="entry name" value="2_5_ligase"/>
    <property type="match status" value="1"/>
</dbReference>
<comment type="catalytic activity">
    <reaction evidence="2">
        <text>a 3'-end 2',3'-cyclophospho-ribonucleotide-RNA + H2O = a 3'-end 2'-phospho-ribonucleotide-RNA + H(+)</text>
        <dbReference type="Rhea" id="RHEA:11828"/>
        <dbReference type="Rhea" id="RHEA-COMP:10464"/>
        <dbReference type="Rhea" id="RHEA-COMP:17353"/>
        <dbReference type="ChEBI" id="CHEBI:15377"/>
        <dbReference type="ChEBI" id="CHEBI:15378"/>
        <dbReference type="ChEBI" id="CHEBI:83064"/>
        <dbReference type="ChEBI" id="CHEBI:173113"/>
        <dbReference type="EC" id="3.1.4.58"/>
    </reaction>
</comment>
<proteinExistence type="inferred from homology"/>
<accession>A0A918VPY3</accession>
<name>A0A918VPY3_9GAMM</name>
<protein>
    <recommendedName>
        <fullName evidence="2">RNA 2',3'-cyclic phosphodiesterase</fullName>
        <shortName evidence="2">RNA 2',3'-CPDase</shortName>
        <ecNumber evidence="2">3.1.4.58</ecNumber>
    </recommendedName>
</protein>
<reference evidence="4" key="2">
    <citation type="submission" date="2020-09" db="EMBL/GenBank/DDBJ databases">
        <authorList>
            <person name="Sun Q."/>
            <person name="Kim S."/>
        </authorList>
    </citation>
    <scope>NUCLEOTIDE SEQUENCE</scope>
    <source>
        <strain evidence="4">KCTC 12711</strain>
    </source>
</reference>
<evidence type="ECO:0000256" key="1">
    <source>
        <dbReference type="ARBA" id="ARBA00022801"/>
    </source>
</evidence>
<keyword evidence="5" id="KW-1185">Reference proteome</keyword>
<comment type="similarity">
    <text evidence="2">Belongs to the 2H phosphoesterase superfamily. ThpR family.</text>
</comment>